<feature type="region of interest" description="Disordered" evidence="1">
    <location>
        <begin position="9"/>
        <end position="53"/>
    </location>
</feature>
<proteinExistence type="predicted"/>
<dbReference type="Proteomes" id="UP000183809">
    <property type="component" value="Unassembled WGS sequence"/>
</dbReference>
<organism evidence="2 3">
    <name type="scientific">Diplodia corticola</name>
    <dbReference type="NCBI Taxonomy" id="236234"/>
    <lineage>
        <taxon>Eukaryota</taxon>
        <taxon>Fungi</taxon>
        <taxon>Dikarya</taxon>
        <taxon>Ascomycota</taxon>
        <taxon>Pezizomycotina</taxon>
        <taxon>Dothideomycetes</taxon>
        <taxon>Dothideomycetes incertae sedis</taxon>
        <taxon>Botryosphaeriales</taxon>
        <taxon>Botryosphaeriaceae</taxon>
        <taxon>Diplodia</taxon>
    </lineage>
</organism>
<protein>
    <submittedName>
        <fullName evidence="2">Uncharacterized protein</fullName>
    </submittedName>
</protein>
<dbReference type="RefSeq" id="XP_020129831.1">
    <property type="nucleotide sequence ID" value="XM_020273848.1"/>
</dbReference>
<comment type="caution">
    <text evidence="2">The sequence shown here is derived from an EMBL/GenBank/DDBJ whole genome shotgun (WGS) entry which is preliminary data.</text>
</comment>
<evidence type="ECO:0000313" key="2">
    <source>
        <dbReference type="EMBL" id="OJD33571.1"/>
    </source>
</evidence>
<dbReference type="AlphaFoldDB" id="A0A1J9RLW9"/>
<gene>
    <name evidence="2" type="ORF">BKCO1_2900086</name>
</gene>
<reference evidence="2 3" key="1">
    <citation type="submission" date="2016-10" db="EMBL/GenBank/DDBJ databases">
        <title>Proteomics and genomics reveal pathogen-plant mechanisms compatible with a hemibiotrophic lifestyle of Diplodia corticola.</title>
        <authorList>
            <person name="Fernandes I."/>
            <person name="De Jonge R."/>
            <person name="Van De Peer Y."/>
            <person name="Devreese B."/>
            <person name="Alves A."/>
            <person name="Esteves A.C."/>
        </authorList>
    </citation>
    <scope>NUCLEOTIDE SEQUENCE [LARGE SCALE GENOMIC DNA]</scope>
    <source>
        <strain evidence="2 3">CBS 112549</strain>
    </source>
</reference>
<evidence type="ECO:0000256" key="1">
    <source>
        <dbReference type="SAM" id="MobiDB-lite"/>
    </source>
</evidence>
<dbReference type="GeneID" id="31014109"/>
<dbReference type="EMBL" id="MNUE01000029">
    <property type="protein sequence ID" value="OJD33571.1"/>
    <property type="molecule type" value="Genomic_DNA"/>
</dbReference>
<evidence type="ECO:0000313" key="3">
    <source>
        <dbReference type="Proteomes" id="UP000183809"/>
    </source>
</evidence>
<accession>A0A1J9RLW9</accession>
<name>A0A1J9RLW9_9PEZI</name>
<keyword evidence="3" id="KW-1185">Reference proteome</keyword>
<sequence>MRTVLRALRNFKSGDGPDGNSNGNGNGNDVGNDIDGGEHVDEETIDDGHKDGGDVAAATSYRASAVAAVAAAEGLPAGDEAGVGCQDGGAVWDVFGG</sequence>